<gene>
    <name evidence="2" type="ORF">VFPBJ_04699</name>
    <name evidence="3" type="ORF">VFPFJ_03899</name>
</gene>
<proteinExistence type="predicted"/>
<comment type="caution">
    <text evidence="2">The sequence shown here is derived from an EMBL/GenBank/DDBJ whole genome shotgun (WGS) entry which is preliminary data.</text>
</comment>
<sequence>MPAVQTAESCRCPAGGFYTSAHRASGLAPRWAGPRVRTPSAATSRDRPAQGFRRQNPYPSLLARQMPRDPAKELFAPRQAFSPV</sequence>
<evidence type="ECO:0000313" key="3">
    <source>
        <dbReference type="EMBL" id="OAQ92159.1"/>
    </source>
</evidence>
<protein>
    <submittedName>
        <fullName evidence="2">Uncharacterized protein</fullName>
    </submittedName>
</protein>
<dbReference type="Proteomes" id="UP000078240">
    <property type="component" value="Unassembled WGS sequence"/>
</dbReference>
<feature type="region of interest" description="Disordered" evidence="1">
    <location>
        <begin position="24"/>
        <end position="57"/>
    </location>
</feature>
<dbReference type="EMBL" id="LSBH01000003">
    <property type="protein sequence ID" value="OAQ82115.1"/>
    <property type="molecule type" value="Genomic_DNA"/>
</dbReference>
<evidence type="ECO:0000313" key="2">
    <source>
        <dbReference type="EMBL" id="OAQ82115.1"/>
    </source>
</evidence>
<name>A0A179GVX2_PURLI</name>
<dbReference type="EMBL" id="LSBI01000003">
    <property type="protein sequence ID" value="OAQ92159.1"/>
    <property type="molecule type" value="Genomic_DNA"/>
</dbReference>
<dbReference type="Proteomes" id="UP000078340">
    <property type="component" value="Unassembled WGS sequence"/>
</dbReference>
<reference evidence="2 4" key="1">
    <citation type="submission" date="2016-01" db="EMBL/GenBank/DDBJ databases">
        <title>Biosynthesis of antibiotic leucinostatins and their inhibition on Phytophthora in bio-control Purpureocillium lilacinum.</title>
        <authorList>
            <person name="Wang G."/>
            <person name="Liu Z."/>
            <person name="Lin R."/>
            <person name="Li E."/>
            <person name="Mao Z."/>
            <person name="Ling J."/>
            <person name="Yin W."/>
            <person name="Xie B."/>
        </authorList>
    </citation>
    <scope>NUCLEOTIDE SEQUENCE [LARGE SCALE GENOMIC DNA]</scope>
    <source>
        <strain evidence="2">PLBJ-1</strain>
        <strain evidence="3">PLFJ-1</strain>
    </source>
</reference>
<accession>A0A179GVX2</accession>
<evidence type="ECO:0000256" key="1">
    <source>
        <dbReference type="SAM" id="MobiDB-lite"/>
    </source>
</evidence>
<organism evidence="2 4">
    <name type="scientific">Purpureocillium lilacinum</name>
    <name type="common">Paecilomyces lilacinus</name>
    <dbReference type="NCBI Taxonomy" id="33203"/>
    <lineage>
        <taxon>Eukaryota</taxon>
        <taxon>Fungi</taxon>
        <taxon>Dikarya</taxon>
        <taxon>Ascomycota</taxon>
        <taxon>Pezizomycotina</taxon>
        <taxon>Sordariomycetes</taxon>
        <taxon>Hypocreomycetidae</taxon>
        <taxon>Hypocreales</taxon>
        <taxon>Ophiocordycipitaceae</taxon>
        <taxon>Purpureocillium</taxon>
    </lineage>
</organism>
<evidence type="ECO:0000313" key="4">
    <source>
        <dbReference type="Proteomes" id="UP000078240"/>
    </source>
</evidence>
<dbReference type="AlphaFoldDB" id="A0A179GVX2"/>